<keyword evidence="3" id="KW-1185">Reference proteome</keyword>
<evidence type="ECO:0000313" key="2">
    <source>
        <dbReference type="EMBL" id="CCM05782.1"/>
    </source>
</evidence>
<dbReference type="AlphaFoldDB" id="J4I1X4"/>
<evidence type="ECO:0000313" key="3">
    <source>
        <dbReference type="Proteomes" id="UP000006352"/>
    </source>
</evidence>
<evidence type="ECO:0000256" key="1">
    <source>
        <dbReference type="SAM" id="MobiDB-lite"/>
    </source>
</evidence>
<dbReference type="HOGENOM" id="CLU_1277635_0_0_1"/>
<accession>J4I1X4</accession>
<sequence>MSKQSPANREVRLEFQSPSTPRPAITDQPARPSARGVRDGRITKNKAAPSIFLPSPKKSKGDPTIKLDVETKPGRRVLHATIAQYAHEHKFTRHNGTISGDVVRYTKNGYLPIVVLSRINCFGAEQVPGGADGYVYSDSAVLPEVQKYPSFHLFVHTTHGGTNKHDAAIYRGVYSAQITQTLMPSSEILKSTKVVSELEVYNYIILSTAFDRNVRP</sequence>
<dbReference type="Proteomes" id="UP000006352">
    <property type="component" value="Unassembled WGS sequence"/>
</dbReference>
<feature type="region of interest" description="Disordered" evidence="1">
    <location>
        <begin position="1"/>
        <end position="64"/>
    </location>
</feature>
<dbReference type="InParanoid" id="J4I1X4"/>
<reference evidence="2 3" key="1">
    <citation type="journal article" date="2012" name="Appl. Environ. Microbiol.">
        <title>Short-read sequencing for genomic analysis of the brown rot fungus Fibroporia radiculosa.</title>
        <authorList>
            <person name="Tang J.D."/>
            <person name="Perkins A.D."/>
            <person name="Sonstegard T.S."/>
            <person name="Schroeder S.G."/>
            <person name="Burgess S.C."/>
            <person name="Diehl S.V."/>
        </authorList>
    </citation>
    <scope>NUCLEOTIDE SEQUENCE [LARGE SCALE GENOMIC DNA]</scope>
    <source>
        <strain evidence="2 3">TFFH 294</strain>
    </source>
</reference>
<dbReference type="GeneID" id="24100693"/>
<protein>
    <submittedName>
        <fullName evidence="2">Uncharacterized protein</fullName>
    </submittedName>
</protein>
<gene>
    <name evidence="2" type="ORF">FIBRA_08015</name>
</gene>
<dbReference type="EMBL" id="HE797206">
    <property type="protein sequence ID" value="CCM05782.1"/>
    <property type="molecule type" value="Genomic_DNA"/>
</dbReference>
<name>J4I1X4_9APHY</name>
<proteinExistence type="predicted"/>
<dbReference type="RefSeq" id="XP_012185065.1">
    <property type="nucleotide sequence ID" value="XM_012329675.1"/>
</dbReference>
<organism evidence="2 3">
    <name type="scientific">Fibroporia radiculosa</name>
    <dbReference type="NCBI Taxonomy" id="599839"/>
    <lineage>
        <taxon>Eukaryota</taxon>
        <taxon>Fungi</taxon>
        <taxon>Dikarya</taxon>
        <taxon>Basidiomycota</taxon>
        <taxon>Agaricomycotina</taxon>
        <taxon>Agaricomycetes</taxon>
        <taxon>Polyporales</taxon>
        <taxon>Fibroporiaceae</taxon>
        <taxon>Fibroporia</taxon>
    </lineage>
</organism>